<evidence type="ECO:0000256" key="6">
    <source>
        <dbReference type="ARBA" id="ARBA00022692"/>
    </source>
</evidence>
<feature type="transmembrane region" description="Helical" evidence="10">
    <location>
        <begin position="213"/>
        <end position="232"/>
    </location>
</feature>
<feature type="transmembrane region" description="Helical" evidence="10">
    <location>
        <begin position="352"/>
        <end position="371"/>
    </location>
</feature>
<feature type="transmembrane region" description="Helical" evidence="10">
    <location>
        <begin position="49"/>
        <end position="67"/>
    </location>
</feature>
<feature type="transmembrane region" description="Helical" evidence="10">
    <location>
        <begin position="238"/>
        <end position="257"/>
    </location>
</feature>
<proteinExistence type="inferred from homology"/>
<comment type="similarity">
    <text evidence="3">Belongs to the CitM (TC 2.A.11) transporter family.</text>
</comment>
<gene>
    <name evidence="12" type="ORF">J4573_21670</name>
</gene>
<evidence type="ECO:0000256" key="3">
    <source>
        <dbReference type="ARBA" id="ARBA00009843"/>
    </source>
</evidence>
<dbReference type="Proteomes" id="UP000669179">
    <property type="component" value="Unassembled WGS sequence"/>
</dbReference>
<evidence type="ECO:0000313" key="13">
    <source>
        <dbReference type="Proteomes" id="UP000669179"/>
    </source>
</evidence>
<accession>A0A939PBR4</accession>
<keyword evidence="7" id="KW-0059">Arsenical resistance</keyword>
<keyword evidence="13" id="KW-1185">Reference proteome</keyword>
<evidence type="ECO:0000256" key="5">
    <source>
        <dbReference type="ARBA" id="ARBA00022475"/>
    </source>
</evidence>
<dbReference type="GO" id="GO:0005886">
    <property type="term" value="C:plasma membrane"/>
    <property type="evidence" value="ECO:0007669"/>
    <property type="project" value="UniProtKB-SubCell"/>
</dbReference>
<dbReference type="InterPro" id="IPR000802">
    <property type="entry name" value="Arsenical_pump_ArsB"/>
</dbReference>
<keyword evidence="4" id="KW-0813">Transport</keyword>
<keyword evidence="9 10" id="KW-0472">Membrane</keyword>
<evidence type="ECO:0000256" key="7">
    <source>
        <dbReference type="ARBA" id="ARBA00022849"/>
    </source>
</evidence>
<feature type="transmembrane region" description="Helical" evidence="10">
    <location>
        <begin position="383"/>
        <end position="404"/>
    </location>
</feature>
<dbReference type="PRINTS" id="PR00758">
    <property type="entry name" value="ARSENICPUMP"/>
</dbReference>
<organism evidence="12 13">
    <name type="scientific">Actinomadura barringtoniae</name>
    <dbReference type="NCBI Taxonomy" id="1427535"/>
    <lineage>
        <taxon>Bacteria</taxon>
        <taxon>Bacillati</taxon>
        <taxon>Actinomycetota</taxon>
        <taxon>Actinomycetes</taxon>
        <taxon>Streptosporangiales</taxon>
        <taxon>Thermomonosporaceae</taxon>
        <taxon>Actinomadura</taxon>
    </lineage>
</organism>
<evidence type="ECO:0000313" key="12">
    <source>
        <dbReference type="EMBL" id="MBO2449726.1"/>
    </source>
</evidence>
<name>A0A939PBR4_9ACTN</name>
<feature type="transmembrane region" description="Helical" evidence="10">
    <location>
        <begin position="87"/>
        <end position="107"/>
    </location>
</feature>
<evidence type="ECO:0000256" key="10">
    <source>
        <dbReference type="SAM" id="Phobius"/>
    </source>
</evidence>
<comment type="similarity">
    <text evidence="2">Belongs to the ArsB family.</text>
</comment>
<reference evidence="12" key="1">
    <citation type="submission" date="2021-03" db="EMBL/GenBank/DDBJ databases">
        <authorList>
            <person name="Kanchanasin P."/>
            <person name="Saeng-In P."/>
            <person name="Phongsopitanun W."/>
            <person name="Yuki M."/>
            <person name="Kudo T."/>
            <person name="Ohkuma M."/>
            <person name="Tanasupawat S."/>
        </authorList>
    </citation>
    <scope>NUCLEOTIDE SEQUENCE</scope>
    <source>
        <strain evidence="12">GKU 128</strain>
    </source>
</reference>
<feature type="transmembrane region" description="Helical" evidence="10">
    <location>
        <begin position="173"/>
        <end position="192"/>
    </location>
</feature>
<dbReference type="GO" id="GO:0046685">
    <property type="term" value="P:response to arsenic-containing substance"/>
    <property type="evidence" value="ECO:0007669"/>
    <property type="project" value="UniProtKB-KW"/>
</dbReference>
<feature type="transmembrane region" description="Helical" evidence="10">
    <location>
        <begin position="20"/>
        <end position="37"/>
    </location>
</feature>
<feature type="domain" description="Citrate transporter-like" evidence="11">
    <location>
        <begin position="24"/>
        <end position="330"/>
    </location>
</feature>
<comment type="subcellular location">
    <subcellularLocation>
        <location evidence="1">Cell membrane</location>
        <topology evidence="1">Multi-pass membrane protein</topology>
    </subcellularLocation>
</comment>
<sequence length="406" mass="43426">MSAVPSPANLLSRLGVLDWIRIGLLLLGLVFVATGLLPRATAQDSLERIAPLLLFLFSVIILAELTKEAGVFDAIAQRMARAGRGDYAALFVLCFAFATVNTVFLNLDTTAVLLTPVMLALASRAKIAPLPLAMTTVWLANTASLLLPVSNLTNLLAADRVALETPEFAARMWLPQLAVLIVTAALLWTFFWRRSMRGADRYEPPVPEPVRDRVLFSATGVACLLFIGAILAGVHTGFQLGIAATIPAVIAVVAFAVRDRTALKPALIPWQLLVFVAALFLVVPTLERYGLDDAMRSLIGTDDGWAGAMRAAFAGGGLSNVLNNLPAYVAGESAVPAENKDQLLSLLIGTNVGPVITPWGSLATLLWFEWCRRWDVRVPMRKFVLTGVALATLGCSSAVAALLLTS</sequence>
<keyword evidence="6 10" id="KW-0812">Transmembrane</keyword>
<dbReference type="EMBL" id="JAGEOJ010000008">
    <property type="protein sequence ID" value="MBO2449726.1"/>
    <property type="molecule type" value="Genomic_DNA"/>
</dbReference>
<dbReference type="PANTHER" id="PTHR43302">
    <property type="entry name" value="TRANSPORTER ARSB-RELATED"/>
    <property type="match status" value="1"/>
</dbReference>
<dbReference type="PANTHER" id="PTHR43302:SF5">
    <property type="entry name" value="TRANSPORTER ARSB-RELATED"/>
    <property type="match status" value="1"/>
</dbReference>
<evidence type="ECO:0000256" key="4">
    <source>
        <dbReference type="ARBA" id="ARBA00022448"/>
    </source>
</evidence>
<dbReference type="GO" id="GO:0015105">
    <property type="term" value="F:arsenite transmembrane transporter activity"/>
    <property type="evidence" value="ECO:0007669"/>
    <property type="project" value="InterPro"/>
</dbReference>
<protein>
    <submittedName>
        <fullName evidence="12">Arsenic transporter</fullName>
    </submittedName>
</protein>
<dbReference type="AlphaFoldDB" id="A0A939PBR4"/>
<dbReference type="InterPro" id="IPR004680">
    <property type="entry name" value="Cit_transptr-like_dom"/>
</dbReference>
<evidence type="ECO:0000256" key="9">
    <source>
        <dbReference type="ARBA" id="ARBA00023136"/>
    </source>
</evidence>
<keyword evidence="5" id="KW-1003">Cell membrane</keyword>
<evidence type="ECO:0000256" key="1">
    <source>
        <dbReference type="ARBA" id="ARBA00004651"/>
    </source>
</evidence>
<evidence type="ECO:0000256" key="2">
    <source>
        <dbReference type="ARBA" id="ARBA00006433"/>
    </source>
</evidence>
<evidence type="ECO:0000256" key="8">
    <source>
        <dbReference type="ARBA" id="ARBA00022989"/>
    </source>
</evidence>
<evidence type="ECO:0000259" key="11">
    <source>
        <dbReference type="Pfam" id="PF03600"/>
    </source>
</evidence>
<feature type="transmembrane region" description="Helical" evidence="10">
    <location>
        <begin position="127"/>
        <end position="147"/>
    </location>
</feature>
<feature type="transmembrane region" description="Helical" evidence="10">
    <location>
        <begin position="266"/>
        <end position="286"/>
    </location>
</feature>
<dbReference type="Pfam" id="PF03600">
    <property type="entry name" value="CitMHS"/>
    <property type="match status" value="1"/>
</dbReference>
<comment type="caution">
    <text evidence="12">The sequence shown here is derived from an EMBL/GenBank/DDBJ whole genome shotgun (WGS) entry which is preliminary data.</text>
</comment>
<keyword evidence="8 10" id="KW-1133">Transmembrane helix</keyword>